<gene>
    <name evidence="1" type="ORF">DGAL_LOCUS12333</name>
</gene>
<organism evidence="1 2">
    <name type="scientific">Daphnia galeata</name>
    <dbReference type="NCBI Taxonomy" id="27404"/>
    <lineage>
        <taxon>Eukaryota</taxon>
        <taxon>Metazoa</taxon>
        <taxon>Ecdysozoa</taxon>
        <taxon>Arthropoda</taxon>
        <taxon>Crustacea</taxon>
        <taxon>Branchiopoda</taxon>
        <taxon>Diplostraca</taxon>
        <taxon>Cladocera</taxon>
        <taxon>Anomopoda</taxon>
        <taxon>Daphniidae</taxon>
        <taxon>Daphnia</taxon>
    </lineage>
</organism>
<dbReference type="Proteomes" id="UP000789390">
    <property type="component" value="Unassembled WGS sequence"/>
</dbReference>
<sequence length="285" mass="32019">MMVFSKHGVEPARNPLTLDCRRHLRVVYNESRTRLLDFPKANFPSFSDHPYIYFEINRSPSACGNAHAQSRASTATPHISRICLDKFRLRVADDVKNLVLQTNPTTSTIDDLIVKLSALISSASKSSKDPIYIPFSSRSTPWWTKELWVLRHKSRQAFKLWSVQRTESNRQAFKAHKATYQREIRTAKLSSWNKLCDSQPSSSDLFSALKTKSGKSANVSLPSSNSIDGSVSSNPTDILKKCAEHFFPSPTPSTQAHAQAEELAASPSKYLAGQNQFFPGIFHQF</sequence>
<dbReference type="PANTHER" id="PTHR33273:SF2">
    <property type="entry name" value="ENDONUCLEASE_EXONUCLEASE_PHOSPHATASE DOMAIN-CONTAINING PROTEIN"/>
    <property type="match status" value="1"/>
</dbReference>
<accession>A0A8J2WRL6</accession>
<dbReference type="AlphaFoldDB" id="A0A8J2WRL6"/>
<name>A0A8J2WRL6_9CRUS</name>
<reference evidence="1" key="1">
    <citation type="submission" date="2021-11" db="EMBL/GenBank/DDBJ databases">
        <authorList>
            <person name="Schell T."/>
        </authorList>
    </citation>
    <scope>NUCLEOTIDE SEQUENCE</scope>
    <source>
        <strain evidence="1">M5</strain>
    </source>
</reference>
<dbReference type="PANTHER" id="PTHR33273">
    <property type="entry name" value="DOMAIN-CONTAINING PROTEIN, PUTATIVE-RELATED"/>
    <property type="match status" value="1"/>
</dbReference>
<comment type="caution">
    <text evidence="1">The sequence shown here is derived from an EMBL/GenBank/DDBJ whole genome shotgun (WGS) entry which is preliminary data.</text>
</comment>
<proteinExistence type="predicted"/>
<dbReference type="OrthoDB" id="411871at2759"/>
<evidence type="ECO:0000313" key="2">
    <source>
        <dbReference type="Proteomes" id="UP000789390"/>
    </source>
</evidence>
<keyword evidence="2" id="KW-1185">Reference proteome</keyword>
<protein>
    <submittedName>
        <fullName evidence="1">Uncharacterized protein</fullName>
    </submittedName>
</protein>
<dbReference type="EMBL" id="CAKKLH010000288">
    <property type="protein sequence ID" value="CAH0108877.1"/>
    <property type="molecule type" value="Genomic_DNA"/>
</dbReference>
<evidence type="ECO:0000313" key="1">
    <source>
        <dbReference type="EMBL" id="CAH0108877.1"/>
    </source>
</evidence>